<dbReference type="Proteomes" id="UP000270291">
    <property type="component" value="Unassembled WGS sequence"/>
</dbReference>
<keyword evidence="4" id="KW-1185">Reference proteome</keyword>
<dbReference type="CDD" id="cd12956">
    <property type="entry name" value="CBM_SusE-F_like"/>
    <property type="match status" value="1"/>
</dbReference>
<dbReference type="GO" id="GO:0019867">
    <property type="term" value="C:outer membrane"/>
    <property type="evidence" value="ECO:0007669"/>
    <property type="project" value="InterPro"/>
</dbReference>
<keyword evidence="1" id="KW-0732">Signal</keyword>
<feature type="chain" id="PRO_5018526043" evidence="1">
    <location>
        <begin position="21"/>
        <end position="347"/>
    </location>
</feature>
<comment type="caution">
    <text evidence="3">The sequence shown here is derived from an EMBL/GenBank/DDBJ whole genome shotgun (WGS) entry which is preliminary data.</text>
</comment>
<sequence>MTTFITKLAGLGLAATVLLASCEKDEEKVTMEPATASALTASTASVVLLQADAAKNAITYTWAPTTYGYQAAVSYTLQFDKKGGTFAAPIEIEAGSSTTKVITTSELNNVLLKLGMAAGNAGQVDVRVKSSVSSVVAPTYSGASTITATPYSEFILYPQIYVPGSHQGWAPDKAPFLASEKSDDKYEGYINFADASTKFKFTPAPNWDNDFGDDGTGSGLKAKGADIEVVGAGYYRFNVDLKNLKYSYTKTAWAIIGSATPGDWNTETPMTYDVTKGVWTVTTTLKAGAELKFRANNAWDIDMGDKLPADGKPDYKGDNIASPGAGTYTITLDLSKGEGNYAYTINK</sequence>
<dbReference type="RefSeq" id="WP_125437452.1">
    <property type="nucleotide sequence ID" value="NZ_RWIU01000003.1"/>
</dbReference>
<evidence type="ECO:0000313" key="3">
    <source>
        <dbReference type="EMBL" id="RSK43375.1"/>
    </source>
</evidence>
<accession>A0A3R9UZF2</accession>
<reference evidence="3 4" key="1">
    <citation type="submission" date="2018-12" db="EMBL/GenBank/DDBJ databases">
        <authorList>
            <person name="Feng G."/>
            <person name="Zhu H."/>
        </authorList>
    </citation>
    <scope>NUCLEOTIDE SEQUENCE [LARGE SCALE GENOMIC DNA]</scope>
    <source>
        <strain evidence="3 4">LMG 26000</strain>
    </source>
</reference>
<dbReference type="Pfam" id="PF14292">
    <property type="entry name" value="SusE"/>
    <property type="match status" value="1"/>
</dbReference>
<name>A0A3R9UZF2_9BACT</name>
<dbReference type="InterPro" id="IPR025970">
    <property type="entry name" value="SusE"/>
</dbReference>
<feature type="signal peptide" evidence="1">
    <location>
        <begin position="1"/>
        <end position="20"/>
    </location>
</feature>
<dbReference type="AlphaFoldDB" id="A0A3R9UZF2"/>
<protein>
    <submittedName>
        <fullName evidence="3">SusF/SusE family outer membrane protein</fullName>
    </submittedName>
</protein>
<dbReference type="EMBL" id="RWIU01000003">
    <property type="protein sequence ID" value="RSK43375.1"/>
    <property type="molecule type" value="Genomic_DNA"/>
</dbReference>
<evidence type="ECO:0000259" key="2">
    <source>
        <dbReference type="Pfam" id="PF14292"/>
    </source>
</evidence>
<evidence type="ECO:0000256" key="1">
    <source>
        <dbReference type="SAM" id="SignalP"/>
    </source>
</evidence>
<dbReference type="Gene3D" id="2.60.40.3620">
    <property type="match status" value="2"/>
</dbReference>
<dbReference type="CDD" id="cd12967">
    <property type="entry name" value="CBM_SusE-F_like_u1"/>
    <property type="match status" value="1"/>
</dbReference>
<organism evidence="3 4">
    <name type="scientific">Hymenobacter perfusus</name>
    <dbReference type="NCBI Taxonomy" id="1236770"/>
    <lineage>
        <taxon>Bacteria</taxon>
        <taxon>Pseudomonadati</taxon>
        <taxon>Bacteroidota</taxon>
        <taxon>Cytophagia</taxon>
        <taxon>Cytophagales</taxon>
        <taxon>Hymenobacteraceae</taxon>
        <taxon>Hymenobacter</taxon>
    </lineage>
</organism>
<dbReference type="PROSITE" id="PS51257">
    <property type="entry name" value="PROKAR_LIPOPROTEIN"/>
    <property type="match status" value="1"/>
</dbReference>
<proteinExistence type="predicted"/>
<evidence type="ECO:0000313" key="4">
    <source>
        <dbReference type="Proteomes" id="UP000270291"/>
    </source>
</evidence>
<feature type="domain" description="SusE outer membrane protein" evidence="2">
    <location>
        <begin position="24"/>
        <end position="129"/>
    </location>
</feature>
<gene>
    <name evidence="3" type="ORF">EI293_10780</name>
</gene>
<dbReference type="OrthoDB" id="975117at2"/>
<dbReference type="GO" id="GO:2001070">
    <property type="term" value="F:starch binding"/>
    <property type="evidence" value="ECO:0007669"/>
    <property type="project" value="InterPro"/>
</dbReference>